<reference evidence="8 9" key="1">
    <citation type="submission" date="2022-04" db="EMBL/GenBank/DDBJ databases">
        <title>Gracilibacillus sp. isolated from saltern.</title>
        <authorList>
            <person name="Won M."/>
            <person name="Lee C.-M."/>
            <person name="Woen H.-Y."/>
            <person name="Kwon S.-W."/>
        </authorList>
    </citation>
    <scope>NUCLEOTIDE SEQUENCE [LARGE SCALE GENOMIC DNA]</scope>
    <source>
        <strain evidence="8 9">SSPM10-3</strain>
    </source>
</reference>
<organism evidence="8 9">
    <name type="scientific">Gracilibacillus salinarum</name>
    <dbReference type="NCBI Taxonomy" id="2932255"/>
    <lineage>
        <taxon>Bacteria</taxon>
        <taxon>Bacillati</taxon>
        <taxon>Bacillota</taxon>
        <taxon>Bacilli</taxon>
        <taxon>Bacillales</taxon>
        <taxon>Bacillaceae</taxon>
        <taxon>Gracilibacillus</taxon>
    </lineage>
</organism>
<dbReference type="RefSeq" id="WP_244747196.1">
    <property type="nucleotide sequence ID" value="NZ_CP095071.1"/>
</dbReference>
<proteinExistence type="inferred from homology"/>
<feature type="domain" description="GtrA/DPMS transmembrane" evidence="7">
    <location>
        <begin position="10"/>
        <end position="127"/>
    </location>
</feature>
<keyword evidence="3 6" id="KW-0812">Transmembrane</keyword>
<evidence type="ECO:0000256" key="1">
    <source>
        <dbReference type="ARBA" id="ARBA00004141"/>
    </source>
</evidence>
<dbReference type="Proteomes" id="UP000831537">
    <property type="component" value="Chromosome"/>
</dbReference>
<accession>A0ABY4GT23</accession>
<evidence type="ECO:0000256" key="4">
    <source>
        <dbReference type="ARBA" id="ARBA00022989"/>
    </source>
</evidence>
<dbReference type="EMBL" id="CP095071">
    <property type="protein sequence ID" value="UOQ86822.1"/>
    <property type="molecule type" value="Genomic_DNA"/>
</dbReference>
<evidence type="ECO:0000256" key="5">
    <source>
        <dbReference type="ARBA" id="ARBA00023136"/>
    </source>
</evidence>
<dbReference type="Pfam" id="PF04138">
    <property type="entry name" value="GtrA_DPMS_TM"/>
    <property type="match status" value="1"/>
</dbReference>
<dbReference type="PANTHER" id="PTHR38459:SF5">
    <property type="entry name" value="CELL WALL TEICHOIC ACID GLYCOSYLATION PROTEIN GTCA"/>
    <property type="match status" value="1"/>
</dbReference>
<keyword evidence="5 6" id="KW-0472">Membrane</keyword>
<sequence>MKLNKEIISYILFGIMTTLVNLTVYVLLTSVFAWHYQVATVTAWIAAVLFAYFTNKSYVFKAKYSNIFLMFKSFGVFVFYRVLSLLVDLFVMYVLIEIFYINDLVTKIIANIIVVMFNYLTSKWFVFKESSSSS</sequence>
<feature type="transmembrane region" description="Helical" evidence="6">
    <location>
        <begin position="108"/>
        <end position="127"/>
    </location>
</feature>
<dbReference type="InterPro" id="IPR051401">
    <property type="entry name" value="GtrA_CellWall_Glycosyl"/>
</dbReference>
<keyword evidence="4 6" id="KW-1133">Transmembrane helix</keyword>
<feature type="transmembrane region" description="Helical" evidence="6">
    <location>
        <begin position="74"/>
        <end position="96"/>
    </location>
</feature>
<name>A0ABY4GT23_9BACI</name>
<gene>
    <name evidence="8" type="ORF">MUN87_08025</name>
</gene>
<evidence type="ECO:0000313" key="9">
    <source>
        <dbReference type="Proteomes" id="UP000831537"/>
    </source>
</evidence>
<comment type="subcellular location">
    <subcellularLocation>
        <location evidence="1">Membrane</location>
        <topology evidence="1">Multi-pass membrane protein</topology>
    </subcellularLocation>
</comment>
<evidence type="ECO:0000313" key="8">
    <source>
        <dbReference type="EMBL" id="UOQ86822.1"/>
    </source>
</evidence>
<evidence type="ECO:0000259" key="7">
    <source>
        <dbReference type="Pfam" id="PF04138"/>
    </source>
</evidence>
<evidence type="ECO:0000256" key="2">
    <source>
        <dbReference type="ARBA" id="ARBA00009399"/>
    </source>
</evidence>
<protein>
    <submittedName>
        <fullName evidence="8">GtrA family protein</fullName>
    </submittedName>
</protein>
<dbReference type="InterPro" id="IPR007267">
    <property type="entry name" value="GtrA_DPMS_TM"/>
</dbReference>
<comment type="similarity">
    <text evidence="2">Belongs to the GtrA family.</text>
</comment>
<feature type="transmembrane region" description="Helical" evidence="6">
    <location>
        <begin position="34"/>
        <end position="53"/>
    </location>
</feature>
<keyword evidence="9" id="KW-1185">Reference proteome</keyword>
<feature type="transmembrane region" description="Helical" evidence="6">
    <location>
        <begin position="7"/>
        <end position="28"/>
    </location>
</feature>
<evidence type="ECO:0000256" key="6">
    <source>
        <dbReference type="SAM" id="Phobius"/>
    </source>
</evidence>
<evidence type="ECO:0000256" key="3">
    <source>
        <dbReference type="ARBA" id="ARBA00022692"/>
    </source>
</evidence>
<dbReference type="PANTHER" id="PTHR38459">
    <property type="entry name" value="PROPHAGE BACTOPRENOL-LINKED GLUCOSE TRANSLOCASE HOMOLOG"/>
    <property type="match status" value="1"/>
</dbReference>